<dbReference type="EMBL" id="SDPU01000035">
    <property type="protein sequence ID" value="RYU09439.1"/>
    <property type="molecule type" value="Genomic_DNA"/>
</dbReference>
<protein>
    <submittedName>
        <fullName evidence="1">Uncharacterized protein</fullName>
    </submittedName>
</protein>
<sequence>MTPEPDAVPTRHRLRAARVLRVEEDRCQVWNRGEVSWVGFAPMFPTPRVERVSPGHLVAVGSGPNGQEAVVWRWFDAVVLGTDPDGLVRLWEPARGQVLAHPRASYVAQEPGSRAYASAGLPGADWWVAGSADVPEDVVDVELDDVHALYAGNDLWPQVFPPA</sequence>
<dbReference type="RefSeq" id="WP_129989204.1">
    <property type="nucleotide sequence ID" value="NZ_SDPU01000035.1"/>
</dbReference>
<reference evidence="1 2" key="1">
    <citation type="submission" date="2019-01" db="EMBL/GenBank/DDBJ databases">
        <title>Nocardioides guangzhouensis sp. nov., an actinobacterium isolated from soil.</title>
        <authorList>
            <person name="Fu Y."/>
            <person name="Cai Y."/>
            <person name="Lin Z."/>
            <person name="Chen P."/>
        </authorList>
    </citation>
    <scope>NUCLEOTIDE SEQUENCE [LARGE SCALE GENOMIC DNA]</scope>
    <source>
        <strain evidence="1 2">NBRC 105384</strain>
    </source>
</reference>
<accession>A0A4Q5IX28</accession>
<comment type="caution">
    <text evidence="1">The sequence shown here is derived from an EMBL/GenBank/DDBJ whole genome shotgun (WGS) entry which is preliminary data.</text>
</comment>
<evidence type="ECO:0000313" key="2">
    <source>
        <dbReference type="Proteomes" id="UP000291189"/>
    </source>
</evidence>
<dbReference type="Proteomes" id="UP000291189">
    <property type="component" value="Unassembled WGS sequence"/>
</dbReference>
<keyword evidence="2" id="KW-1185">Reference proteome</keyword>
<gene>
    <name evidence="1" type="ORF">ETU37_20460</name>
</gene>
<evidence type="ECO:0000313" key="1">
    <source>
        <dbReference type="EMBL" id="RYU09439.1"/>
    </source>
</evidence>
<dbReference type="AlphaFoldDB" id="A0A4Q5IX28"/>
<organism evidence="1 2">
    <name type="scientific">Nocardioides iriomotensis</name>
    <dbReference type="NCBI Taxonomy" id="715784"/>
    <lineage>
        <taxon>Bacteria</taxon>
        <taxon>Bacillati</taxon>
        <taxon>Actinomycetota</taxon>
        <taxon>Actinomycetes</taxon>
        <taxon>Propionibacteriales</taxon>
        <taxon>Nocardioidaceae</taxon>
        <taxon>Nocardioides</taxon>
    </lineage>
</organism>
<dbReference type="OrthoDB" id="3827313at2"/>
<proteinExistence type="predicted"/>
<name>A0A4Q5IX28_9ACTN</name>